<organism evidence="1">
    <name type="scientific">Cucumis melo</name>
    <name type="common">Muskmelon</name>
    <dbReference type="NCBI Taxonomy" id="3656"/>
    <lineage>
        <taxon>Eukaryota</taxon>
        <taxon>Viridiplantae</taxon>
        <taxon>Streptophyta</taxon>
        <taxon>Embryophyta</taxon>
        <taxon>Tracheophyta</taxon>
        <taxon>Spermatophyta</taxon>
        <taxon>Magnoliopsida</taxon>
        <taxon>eudicotyledons</taxon>
        <taxon>Gunneridae</taxon>
        <taxon>Pentapetalae</taxon>
        <taxon>rosids</taxon>
        <taxon>fabids</taxon>
        <taxon>Cucurbitales</taxon>
        <taxon>Cucurbitaceae</taxon>
        <taxon>Benincaseae</taxon>
        <taxon>Cucumis</taxon>
    </lineage>
</organism>
<sequence length="79" mass="9112">MEQRMYFFLGVLVFGSKHHGGRVSFFSLPLDSVRHGTTHLILTNFTFRLLFNLRLSSSKQTTVLYPLYVETFSNNAKVP</sequence>
<reference evidence="1" key="1">
    <citation type="submission" date="2023-03" db="UniProtKB">
        <authorList>
            <consortium name="EnsemblPlants"/>
        </authorList>
    </citation>
    <scope>IDENTIFICATION</scope>
</reference>
<proteinExistence type="predicted"/>
<evidence type="ECO:0000313" key="1">
    <source>
        <dbReference type="EnsemblPlants" id="MELO3C031347.2.1"/>
    </source>
</evidence>
<protein>
    <submittedName>
        <fullName evidence="1">Uncharacterized protein</fullName>
    </submittedName>
</protein>
<dbReference type="Gramene" id="MELO3C031347.2.1">
    <property type="protein sequence ID" value="MELO3C031347.2.1"/>
    <property type="gene ID" value="MELO3C031347.2"/>
</dbReference>
<accession>A0A9I9EB83</accession>
<dbReference type="EnsemblPlants" id="MELO3C031347.2.1">
    <property type="protein sequence ID" value="MELO3C031347.2.1"/>
    <property type="gene ID" value="MELO3C031347.2"/>
</dbReference>
<name>A0A9I9EB83_CUCME</name>
<dbReference type="AlphaFoldDB" id="A0A9I9EB83"/>